<feature type="compositionally biased region" description="Acidic residues" evidence="1">
    <location>
        <begin position="175"/>
        <end position="192"/>
    </location>
</feature>
<accession>A0ABP0PVF6</accession>
<reference evidence="2 3" key="1">
    <citation type="submission" date="2024-02" db="EMBL/GenBank/DDBJ databases">
        <authorList>
            <person name="Chen Y."/>
            <person name="Shah S."/>
            <person name="Dougan E. K."/>
            <person name="Thang M."/>
            <person name="Chan C."/>
        </authorList>
    </citation>
    <scope>NUCLEOTIDE SEQUENCE [LARGE SCALE GENOMIC DNA]</scope>
</reference>
<feature type="compositionally biased region" description="Low complexity" evidence="1">
    <location>
        <begin position="599"/>
        <end position="615"/>
    </location>
</feature>
<proteinExistence type="predicted"/>
<feature type="compositionally biased region" description="Basic and acidic residues" evidence="1">
    <location>
        <begin position="25"/>
        <end position="34"/>
    </location>
</feature>
<feature type="region of interest" description="Disordered" evidence="1">
    <location>
        <begin position="1"/>
        <end position="200"/>
    </location>
</feature>
<evidence type="ECO:0000256" key="1">
    <source>
        <dbReference type="SAM" id="MobiDB-lite"/>
    </source>
</evidence>
<feature type="compositionally biased region" description="Basic and acidic residues" evidence="1">
    <location>
        <begin position="76"/>
        <end position="116"/>
    </location>
</feature>
<organism evidence="2 3">
    <name type="scientific">Durusdinium trenchii</name>
    <dbReference type="NCBI Taxonomy" id="1381693"/>
    <lineage>
        <taxon>Eukaryota</taxon>
        <taxon>Sar</taxon>
        <taxon>Alveolata</taxon>
        <taxon>Dinophyceae</taxon>
        <taxon>Suessiales</taxon>
        <taxon>Symbiodiniaceae</taxon>
        <taxon>Durusdinium</taxon>
    </lineage>
</organism>
<dbReference type="Proteomes" id="UP001642484">
    <property type="component" value="Unassembled WGS sequence"/>
</dbReference>
<sequence length="632" mass="68264">MADADPDAPALAAAEAEAEAALEAPETKEDAETKAEEEEEEEELPAFKKPETKALKLPMKRPAAKALGPKPKARKVKADKEEAEPEVKKEGDEPEVKKEGEEPKVPDASEPDEKTTGAKAKGKAKVKGSPKPKTGPKESSKGKDKNKDKDKEKTTKGKAKDRDEQKAKALQLSSGDEEDDDEEETQENEEELKGESGVVKVTRDPNKSWFFNKNLSRMPMHIQDMFKSKELSREEKTKLVNASVTKKDGKWEIIEENPVAKSLMRLHTSVVGNERAKGVPRSLMLARLGSEAALEKAIQCGDVRVRTEKGKQFYFWEELEINRQTGVDEEAKAESKQGITVDQFTTFGSFAANFQPQFQLGDVSGNGSSSSGLGLPSFATDMLAQALTLAICDVGQTASAAPVAPSQQKLNESVMGKVDEALQWLGKVKETGRKAITSCTSTSAGTMVLKNAMRAKFEDILKLQVQLEEILPDSSAFAYVELNLQLDSRPLVFSHFSTMSSDGSDMEISESEEQQPMGGRAFSFINGQLVDAGPAPGHFVSPEALMFGQAIAQLLARKEAERAAKGEGKGKGKVQGPGEQQPALEDTAEAAGSDEMPDSNAAGSSGGPASAATAEAKSRPKQRAKKQRKPKK</sequence>
<feature type="compositionally biased region" description="Basic residues" evidence="1">
    <location>
        <begin position="619"/>
        <end position="632"/>
    </location>
</feature>
<protein>
    <submittedName>
        <fullName evidence="2">Uncharacterized protein</fullName>
    </submittedName>
</protein>
<feature type="region of interest" description="Disordered" evidence="1">
    <location>
        <begin position="562"/>
        <end position="632"/>
    </location>
</feature>
<evidence type="ECO:0000313" key="3">
    <source>
        <dbReference type="Proteomes" id="UP001642484"/>
    </source>
</evidence>
<gene>
    <name evidence="2" type="ORF">CCMP2556_LOCUS39336</name>
</gene>
<feature type="compositionally biased region" description="Basic and acidic residues" evidence="1">
    <location>
        <begin position="135"/>
        <end position="167"/>
    </location>
</feature>
<dbReference type="EMBL" id="CAXAMN010023696">
    <property type="protein sequence ID" value="CAK9080022.1"/>
    <property type="molecule type" value="Genomic_DNA"/>
</dbReference>
<feature type="compositionally biased region" description="Acidic residues" evidence="1">
    <location>
        <begin position="35"/>
        <end position="44"/>
    </location>
</feature>
<evidence type="ECO:0000313" key="2">
    <source>
        <dbReference type="EMBL" id="CAK9080022.1"/>
    </source>
</evidence>
<feature type="compositionally biased region" description="Basic and acidic residues" evidence="1">
    <location>
        <begin position="45"/>
        <end position="54"/>
    </location>
</feature>
<feature type="compositionally biased region" description="Basic residues" evidence="1">
    <location>
        <begin position="120"/>
        <end position="130"/>
    </location>
</feature>
<keyword evidence="3" id="KW-1185">Reference proteome</keyword>
<feature type="compositionally biased region" description="Low complexity" evidence="1">
    <location>
        <begin position="7"/>
        <end position="24"/>
    </location>
</feature>
<name>A0ABP0PVF6_9DINO</name>
<comment type="caution">
    <text evidence="2">The sequence shown here is derived from an EMBL/GenBank/DDBJ whole genome shotgun (WGS) entry which is preliminary data.</text>
</comment>